<name>A0ABX6PS61_9HYPH</name>
<gene>
    <name evidence="1" type="ORF">FFM53_034650</name>
</gene>
<keyword evidence="1" id="KW-0614">Plasmid</keyword>
<sequence>MTTDQDLLIAVYAIVGVDRKLNSRDPSELRRIAESLHQQHPHRTSDEIEERIKSILRNKR</sequence>
<protein>
    <submittedName>
        <fullName evidence="1">Uncharacterized protein</fullName>
    </submittedName>
</protein>
<geneLocation type="plasmid" evidence="1 2">
    <name>pPR12A204</name>
</geneLocation>
<evidence type="ECO:0000313" key="2">
    <source>
        <dbReference type="Proteomes" id="UP000305673"/>
    </source>
</evidence>
<accession>A0ABX6PS61</accession>
<keyword evidence="2" id="KW-1185">Reference proteome</keyword>
<dbReference type="EMBL" id="CP054025">
    <property type="protein sequence ID" value="QKK21524.1"/>
    <property type="molecule type" value="Genomic_DNA"/>
</dbReference>
<dbReference type="RefSeq" id="WP_138390029.1">
    <property type="nucleotide sequence ID" value="NZ_CP054025.1"/>
</dbReference>
<proteinExistence type="predicted"/>
<evidence type="ECO:0000313" key="1">
    <source>
        <dbReference type="EMBL" id="QKK21524.1"/>
    </source>
</evidence>
<organism evidence="1 2">
    <name type="scientific">Rhizobium indicum</name>
    <dbReference type="NCBI Taxonomy" id="2583231"/>
    <lineage>
        <taxon>Bacteria</taxon>
        <taxon>Pseudomonadati</taxon>
        <taxon>Pseudomonadota</taxon>
        <taxon>Alphaproteobacteria</taxon>
        <taxon>Hyphomicrobiales</taxon>
        <taxon>Rhizobiaceae</taxon>
        <taxon>Rhizobium/Agrobacterium group</taxon>
        <taxon>Rhizobium</taxon>
    </lineage>
</organism>
<dbReference type="Proteomes" id="UP000305673">
    <property type="component" value="Plasmid pPR12A204"/>
</dbReference>
<reference evidence="1 2" key="1">
    <citation type="submission" date="2020-05" db="EMBL/GenBank/DDBJ databases">
        <title>Genome sequences of pea root nodulating Rhizobium spp.</title>
        <authorList>
            <person name="Rahi P."/>
        </authorList>
    </citation>
    <scope>NUCLEOTIDE SEQUENCE [LARGE SCALE GENOMIC DNA]</scope>
    <source>
        <strain evidence="2">JKLM 12A2</strain>
        <plasmid evidence="1 2">pPR12A204</plasmid>
    </source>
</reference>